<comment type="caution">
    <text evidence="1">The sequence shown here is derived from an EMBL/GenBank/DDBJ whole genome shotgun (WGS) entry which is preliminary data.</text>
</comment>
<dbReference type="RefSeq" id="WP_237602098.1">
    <property type="nucleotide sequence ID" value="NZ_JAIRBA010000006.1"/>
</dbReference>
<evidence type="ECO:0000313" key="1">
    <source>
        <dbReference type="EMBL" id="MCG2418281.1"/>
    </source>
</evidence>
<reference evidence="1" key="1">
    <citation type="submission" date="2021-09" db="EMBL/GenBank/DDBJ databases">
        <title>Genome of Aequorivita sp. strain F47161.</title>
        <authorList>
            <person name="Wang Y."/>
        </authorList>
    </citation>
    <scope>NUCLEOTIDE SEQUENCE</scope>
    <source>
        <strain evidence="1">F47161</strain>
    </source>
</reference>
<dbReference type="EMBL" id="JAIRBA010000006">
    <property type="protein sequence ID" value="MCG2418281.1"/>
    <property type="molecule type" value="Genomic_DNA"/>
</dbReference>
<dbReference type="AlphaFoldDB" id="A0A9X1U994"/>
<dbReference type="Proteomes" id="UP001139461">
    <property type="component" value="Unassembled WGS sequence"/>
</dbReference>
<gene>
    <name evidence="1" type="ORF">K8089_04545</name>
</gene>
<keyword evidence="2" id="KW-1185">Reference proteome</keyword>
<proteinExistence type="predicted"/>
<protein>
    <submittedName>
        <fullName evidence="1">Uncharacterized protein</fullName>
    </submittedName>
</protein>
<evidence type="ECO:0000313" key="2">
    <source>
        <dbReference type="Proteomes" id="UP001139461"/>
    </source>
</evidence>
<name>A0A9X1U994_9FLAO</name>
<organism evidence="1 2">
    <name type="scientific">Aequorivita vitellina</name>
    <dbReference type="NCBI Taxonomy" id="2874475"/>
    <lineage>
        <taxon>Bacteria</taxon>
        <taxon>Pseudomonadati</taxon>
        <taxon>Bacteroidota</taxon>
        <taxon>Flavobacteriia</taxon>
        <taxon>Flavobacteriales</taxon>
        <taxon>Flavobacteriaceae</taxon>
        <taxon>Aequorivita</taxon>
    </lineage>
</organism>
<sequence length="62" mass="6945">MSTLISYLLAAILQFIGASMPTEQETVSALNHQQCIESNGLAPYSFIINNEQKFKKQVNEKL</sequence>
<accession>A0A9X1U994</accession>